<keyword evidence="2" id="KW-1185">Reference proteome</keyword>
<dbReference type="AlphaFoldDB" id="A0A9P9FLB6"/>
<dbReference type="Proteomes" id="UP000738349">
    <property type="component" value="Unassembled WGS sequence"/>
</dbReference>
<dbReference type="EMBL" id="JAGMUV010000003">
    <property type="protein sequence ID" value="KAH7165287.1"/>
    <property type="molecule type" value="Genomic_DNA"/>
</dbReference>
<evidence type="ECO:0000313" key="1">
    <source>
        <dbReference type="EMBL" id="KAH7165287.1"/>
    </source>
</evidence>
<name>A0A9P9FLB6_9HYPO</name>
<comment type="caution">
    <text evidence="1">The sequence shown here is derived from an EMBL/GenBank/DDBJ whole genome shotgun (WGS) entry which is preliminary data.</text>
</comment>
<proteinExistence type="predicted"/>
<protein>
    <submittedName>
        <fullName evidence="1">Uncharacterized protein</fullName>
    </submittedName>
</protein>
<gene>
    <name evidence="1" type="ORF">EDB81DRAFT_877675</name>
</gene>
<sequence length="153" mass="16876">MVKNYTVTDISASTHLLRNCPAKQSEIPSIASDPPFRTLTHTSNYQTTNPSRSEPRMPVSLPATVSRAGLRELMLLASFNAIATSLADPGLIAYALGEIDRFKRMTKKQRAAALKDIDWSLPELISNTVCDTPQAIARPENISRRRDIGVPRT</sequence>
<organism evidence="1 2">
    <name type="scientific">Dactylonectria macrodidyma</name>
    <dbReference type="NCBI Taxonomy" id="307937"/>
    <lineage>
        <taxon>Eukaryota</taxon>
        <taxon>Fungi</taxon>
        <taxon>Dikarya</taxon>
        <taxon>Ascomycota</taxon>
        <taxon>Pezizomycotina</taxon>
        <taxon>Sordariomycetes</taxon>
        <taxon>Hypocreomycetidae</taxon>
        <taxon>Hypocreales</taxon>
        <taxon>Nectriaceae</taxon>
        <taxon>Dactylonectria</taxon>
    </lineage>
</organism>
<reference evidence="1" key="1">
    <citation type="journal article" date="2021" name="Nat. Commun.">
        <title>Genetic determinants of endophytism in the Arabidopsis root mycobiome.</title>
        <authorList>
            <person name="Mesny F."/>
            <person name="Miyauchi S."/>
            <person name="Thiergart T."/>
            <person name="Pickel B."/>
            <person name="Atanasova L."/>
            <person name="Karlsson M."/>
            <person name="Huettel B."/>
            <person name="Barry K.W."/>
            <person name="Haridas S."/>
            <person name="Chen C."/>
            <person name="Bauer D."/>
            <person name="Andreopoulos W."/>
            <person name="Pangilinan J."/>
            <person name="LaButti K."/>
            <person name="Riley R."/>
            <person name="Lipzen A."/>
            <person name="Clum A."/>
            <person name="Drula E."/>
            <person name="Henrissat B."/>
            <person name="Kohler A."/>
            <person name="Grigoriev I.V."/>
            <person name="Martin F.M."/>
            <person name="Hacquard S."/>
        </authorList>
    </citation>
    <scope>NUCLEOTIDE SEQUENCE</scope>
    <source>
        <strain evidence="1">MPI-CAGE-AT-0147</strain>
    </source>
</reference>
<accession>A0A9P9FLB6</accession>
<evidence type="ECO:0000313" key="2">
    <source>
        <dbReference type="Proteomes" id="UP000738349"/>
    </source>
</evidence>